<sequence length="236" mass="24300">MLSRTQLTSGPALAVAGVVAAAVVGAGVVVTRPFDAHAATSPSASAAPGSRQQLPAASAFPKPPIATAPAGYRTVTEAAAGFSLAVPNGWKRTSEDGGTLFLYQPPTGEAMFKVLVIGDGSDADPPSALHTAQNTARQLAGYHGTKRIGDITGNTVLGMPGARYESTAIDVKGKGKGKGKGKAKQPYRAVQEFLIDPAGQEWVLTSTDDESAAGVKQARARFQTLIGSFRFTENYG</sequence>
<dbReference type="OrthoDB" id="4246505at2"/>
<dbReference type="Gene3D" id="3.40.1000.10">
    <property type="entry name" value="Mog1/PsbP, alpha/beta/alpha sandwich"/>
    <property type="match status" value="1"/>
</dbReference>
<protein>
    <submittedName>
        <fullName evidence="2">Uncharacterized protein</fullName>
    </submittedName>
</protein>
<feature type="region of interest" description="Disordered" evidence="1">
    <location>
        <begin position="39"/>
        <end position="60"/>
    </location>
</feature>
<dbReference type="EMBL" id="MLCF01000034">
    <property type="protein sequence ID" value="OIV38032.1"/>
    <property type="molecule type" value="Genomic_DNA"/>
</dbReference>
<name>A0A1J7C918_9ACTN</name>
<gene>
    <name evidence="2" type="ORF">BIV57_07915</name>
</gene>
<proteinExistence type="predicted"/>
<evidence type="ECO:0000313" key="2">
    <source>
        <dbReference type="EMBL" id="OIV38032.1"/>
    </source>
</evidence>
<reference evidence="2 3" key="1">
    <citation type="submission" date="2016-10" db="EMBL/GenBank/DDBJ databases">
        <title>Genome sequence of Streptomyces gilvigriseus MUSC 26.</title>
        <authorList>
            <person name="Lee L.-H."/>
            <person name="Ser H.-L."/>
        </authorList>
    </citation>
    <scope>NUCLEOTIDE SEQUENCE [LARGE SCALE GENOMIC DNA]</scope>
    <source>
        <strain evidence="2 3">MUSC 26</strain>
    </source>
</reference>
<dbReference type="Proteomes" id="UP000243342">
    <property type="component" value="Unassembled WGS sequence"/>
</dbReference>
<feature type="compositionally biased region" description="Low complexity" evidence="1">
    <location>
        <begin position="39"/>
        <end position="50"/>
    </location>
</feature>
<dbReference type="AlphaFoldDB" id="A0A1J7C918"/>
<keyword evidence="3" id="KW-1185">Reference proteome</keyword>
<accession>A0A1J7C918</accession>
<comment type="caution">
    <text evidence="2">The sequence shown here is derived from an EMBL/GenBank/DDBJ whole genome shotgun (WGS) entry which is preliminary data.</text>
</comment>
<dbReference type="RefSeq" id="WP_071655999.1">
    <property type="nucleotide sequence ID" value="NZ_MLCF01000034.1"/>
</dbReference>
<evidence type="ECO:0000313" key="3">
    <source>
        <dbReference type="Proteomes" id="UP000243342"/>
    </source>
</evidence>
<evidence type="ECO:0000256" key="1">
    <source>
        <dbReference type="SAM" id="MobiDB-lite"/>
    </source>
</evidence>
<organism evidence="2 3">
    <name type="scientific">Mangrovactinospora gilvigrisea</name>
    <dbReference type="NCBI Taxonomy" id="1428644"/>
    <lineage>
        <taxon>Bacteria</taxon>
        <taxon>Bacillati</taxon>
        <taxon>Actinomycetota</taxon>
        <taxon>Actinomycetes</taxon>
        <taxon>Kitasatosporales</taxon>
        <taxon>Streptomycetaceae</taxon>
        <taxon>Mangrovactinospora</taxon>
    </lineage>
</organism>